<comment type="caution">
    <text evidence="1">The sequence shown here is derived from an EMBL/GenBank/DDBJ whole genome shotgun (WGS) entry which is preliminary data.</text>
</comment>
<sequence length="113" mass="12883">MQQRYKADGRHRHGVRSLKESLRCFFEVCHVLATAADVEQTLKLPDSSRLIVLGELLTASFWMLSIEGQVVLPPHPNFLAGVAALFSSYYNFNLVYQEQASCTLEFIQRCFLD</sequence>
<evidence type="ECO:0000313" key="2">
    <source>
        <dbReference type="Proteomes" id="UP000465112"/>
    </source>
</evidence>
<organism evidence="1 2">
    <name type="scientific">Perca fluviatilis</name>
    <name type="common">European perch</name>
    <dbReference type="NCBI Taxonomy" id="8168"/>
    <lineage>
        <taxon>Eukaryota</taxon>
        <taxon>Metazoa</taxon>
        <taxon>Chordata</taxon>
        <taxon>Craniata</taxon>
        <taxon>Vertebrata</taxon>
        <taxon>Euteleostomi</taxon>
        <taxon>Actinopterygii</taxon>
        <taxon>Neopterygii</taxon>
        <taxon>Teleostei</taxon>
        <taxon>Neoteleostei</taxon>
        <taxon>Acanthomorphata</taxon>
        <taxon>Eupercaria</taxon>
        <taxon>Perciformes</taxon>
        <taxon>Percoidei</taxon>
        <taxon>Percidae</taxon>
        <taxon>Percinae</taxon>
        <taxon>Perca</taxon>
    </lineage>
</organism>
<evidence type="ECO:0000313" key="1">
    <source>
        <dbReference type="EMBL" id="KAF1394353.1"/>
    </source>
</evidence>
<dbReference type="PANTHER" id="PTHR31025:SF30">
    <property type="entry name" value="SI:DKEY-15H8.17"/>
    <property type="match status" value="1"/>
</dbReference>
<keyword evidence="2" id="KW-1185">Reference proteome</keyword>
<gene>
    <name evidence="1" type="ORF">PFLUV_G00025670</name>
</gene>
<dbReference type="AlphaFoldDB" id="A0A6A5FQI3"/>
<reference evidence="1 2" key="1">
    <citation type="submission" date="2019-06" db="EMBL/GenBank/DDBJ databases">
        <title>A chromosome-scale genome assembly of the European perch, Perca fluviatilis.</title>
        <authorList>
            <person name="Roques C."/>
            <person name="Zahm M."/>
            <person name="Cabau C."/>
            <person name="Klopp C."/>
            <person name="Bouchez O."/>
            <person name="Donnadieu C."/>
            <person name="Kuhl H."/>
            <person name="Gislard M."/>
            <person name="Guendouz S."/>
            <person name="Journot L."/>
            <person name="Haffray P."/>
            <person name="Bestin A."/>
            <person name="Morvezen R."/>
            <person name="Feron R."/>
            <person name="Wen M."/>
            <person name="Jouanno E."/>
            <person name="Herpin A."/>
            <person name="Schartl M."/>
            <person name="Postlethwait J."/>
            <person name="Schaerlinger B."/>
            <person name="Chardard D."/>
            <person name="Lecocq T."/>
            <person name="Poncet C."/>
            <person name="Jaffrelo L."/>
            <person name="Lampietro C."/>
            <person name="Guiguen Y."/>
        </authorList>
    </citation>
    <scope>NUCLEOTIDE SEQUENCE [LARGE SCALE GENOMIC DNA]</scope>
    <source>
        <tissue evidence="1">Blood</tissue>
    </source>
</reference>
<protein>
    <submittedName>
        <fullName evidence="1">Uncharacterized protein</fullName>
    </submittedName>
</protein>
<dbReference type="Proteomes" id="UP000465112">
    <property type="component" value="Chromosome 2"/>
</dbReference>
<dbReference type="PANTHER" id="PTHR31025">
    <property type="entry name" value="SI:CH211-196P9.1-RELATED"/>
    <property type="match status" value="1"/>
</dbReference>
<accession>A0A6A5FQI3</accession>
<dbReference type="EMBL" id="VHII01000002">
    <property type="protein sequence ID" value="KAF1394353.1"/>
    <property type="molecule type" value="Genomic_DNA"/>
</dbReference>
<proteinExistence type="predicted"/>
<name>A0A6A5FQI3_PERFL</name>